<evidence type="ECO:0000313" key="3">
    <source>
        <dbReference type="Proteomes" id="UP000824229"/>
    </source>
</evidence>
<feature type="transmembrane region" description="Helical" evidence="1">
    <location>
        <begin position="247"/>
        <end position="269"/>
    </location>
</feature>
<feature type="transmembrane region" description="Helical" evidence="1">
    <location>
        <begin position="142"/>
        <end position="164"/>
    </location>
</feature>
<feature type="transmembrane region" description="Helical" evidence="1">
    <location>
        <begin position="170"/>
        <end position="195"/>
    </location>
</feature>
<keyword evidence="1" id="KW-0472">Membrane</keyword>
<proteinExistence type="predicted"/>
<feature type="transmembrane region" description="Helical" evidence="1">
    <location>
        <begin position="35"/>
        <end position="55"/>
    </location>
</feature>
<dbReference type="GO" id="GO:0022857">
    <property type="term" value="F:transmembrane transporter activity"/>
    <property type="evidence" value="ECO:0007669"/>
    <property type="project" value="InterPro"/>
</dbReference>
<dbReference type="NCBIfam" id="TIGR04518">
    <property type="entry name" value="ECF_S_folT_fam"/>
    <property type="match status" value="1"/>
</dbReference>
<keyword evidence="1" id="KW-1133">Transmembrane helix</keyword>
<protein>
    <submittedName>
        <fullName evidence="2">Folate family ECF transporter S component</fullName>
    </submittedName>
</protein>
<organism evidence="2 3">
    <name type="scientific">Candidatus Cellulosilyticum pullistercoris</name>
    <dbReference type="NCBI Taxonomy" id="2838521"/>
    <lineage>
        <taxon>Bacteria</taxon>
        <taxon>Bacillati</taxon>
        <taxon>Bacillota</taxon>
        <taxon>Clostridia</taxon>
        <taxon>Lachnospirales</taxon>
        <taxon>Cellulosilyticaceae</taxon>
        <taxon>Cellulosilyticum</taxon>
    </lineage>
</organism>
<dbReference type="InterPro" id="IPR024529">
    <property type="entry name" value="ECF_trnsprt_substrate-spec"/>
</dbReference>
<dbReference type="Proteomes" id="UP000824229">
    <property type="component" value="Unassembled WGS sequence"/>
</dbReference>
<dbReference type="InterPro" id="IPR030949">
    <property type="entry name" value="ECF_S_folate_fam"/>
</dbReference>
<feature type="transmembrane region" description="Helical" evidence="1">
    <location>
        <begin position="215"/>
        <end position="235"/>
    </location>
</feature>
<evidence type="ECO:0000313" key="2">
    <source>
        <dbReference type="EMBL" id="MBU3804585.1"/>
    </source>
</evidence>
<reference evidence="2" key="1">
    <citation type="journal article" date="2021" name="PeerJ">
        <title>Extensive microbial diversity within the chicken gut microbiome revealed by metagenomics and culture.</title>
        <authorList>
            <person name="Gilroy R."/>
            <person name="Ravi A."/>
            <person name="Getino M."/>
            <person name="Pursley I."/>
            <person name="Horton D.L."/>
            <person name="Alikhan N.F."/>
            <person name="Baker D."/>
            <person name="Gharbi K."/>
            <person name="Hall N."/>
            <person name="Watson M."/>
            <person name="Adriaenssens E.M."/>
            <person name="Foster-Nyarko E."/>
            <person name="Jarju S."/>
            <person name="Secka A."/>
            <person name="Antonio M."/>
            <person name="Oren A."/>
            <person name="Chaudhuri R.R."/>
            <person name="La Ragione R."/>
            <person name="Hildebrand F."/>
            <person name="Pallen M.J."/>
        </authorList>
    </citation>
    <scope>NUCLEOTIDE SEQUENCE</scope>
    <source>
        <strain evidence="2">B5-657</strain>
    </source>
</reference>
<accession>A0A9E2KD20</accession>
<evidence type="ECO:0000256" key="1">
    <source>
        <dbReference type="SAM" id="Phobius"/>
    </source>
</evidence>
<dbReference type="Pfam" id="PF12822">
    <property type="entry name" value="ECF_trnsprt"/>
    <property type="match status" value="1"/>
</dbReference>
<dbReference type="EMBL" id="JAHLFQ010000171">
    <property type="protein sequence ID" value="MBU3804585.1"/>
    <property type="molecule type" value="Genomic_DNA"/>
</dbReference>
<comment type="caution">
    <text evidence="2">The sequence shown here is derived from an EMBL/GenBank/DDBJ whole genome shotgun (WGS) entry which is preliminary data.</text>
</comment>
<reference evidence="2" key="2">
    <citation type="submission" date="2021-04" db="EMBL/GenBank/DDBJ databases">
        <authorList>
            <person name="Gilroy R."/>
        </authorList>
    </citation>
    <scope>NUCLEOTIDE SEQUENCE</scope>
    <source>
        <strain evidence="2">B5-657</strain>
    </source>
</reference>
<gene>
    <name evidence="2" type="ORF">H9872_07495</name>
</gene>
<feature type="transmembrane region" description="Helical" evidence="1">
    <location>
        <begin position="76"/>
        <end position="102"/>
    </location>
</feature>
<dbReference type="Gene3D" id="1.10.1760.20">
    <property type="match status" value="2"/>
</dbReference>
<keyword evidence="1" id="KW-0812">Transmembrane</keyword>
<dbReference type="AlphaFoldDB" id="A0A9E2KD20"/>
<sequence length="279" mass="31048">MQQNSILLLLILLLGITLAIWLRGRSPKARPMNANVFHLVASALFVAISVILAQFRFYIPLFGFPSVRFSISEVPIFLAGSLFGPIYGAMVGFASDIISFILASSGAYHFGFTLNAMLVGFIPGVVFYLIRKKQVSIAFDKMNKILAGVALIGALIYINFIGIYELDEVITIMGMPINIVLSILMIVLVIALSFVVVKLKKIYSNHEGFYSIDKLIFIACINYIAINLMLTPIWLLQLYNIPMVASISVRIFKSLIDVPLQVIVIYSIIHAIPRSVRER</sequence>
<name>A0A9E2KD20_9FIRM</name>
<feature type="transmembrane region" description="Helical" evidence="1">
    <location>
        <begin position="108"/>
        <end position="130"/>
    </location>
</feature>